<evidence type="ECO:0000313" key="6">
    <source>
        <dbReference type="EMBL" id="CAB4912795.1"/>
    </source>
</evidence>
<dbReference type="Pfam" id="PF00440">
    <property type="entry name" value="TetR_N"/>
    <property type="match status" value="1"/>
</dbReference>
<dbReference type="GO" id="GO:0003700">
    <property type="term" value="F:DNA-binding transcription factor activity"/>
    <property type="evidence" value="ECO:0007669"/>
    <property type="project" value="TreeGrafter"/>
</dbReference>
<dbReference type="InterPro" id="IPR001647">
    <property type="entry name" value="HTH_TetR"/>
</dbReference>
<feature type="region of interest" description="Disordered" evidence="4">
    <location>
        <begin position="1"/>
        <end position="54"/>
    </location>
</feature>
<evidence type="ECO:0000256" key="2">
    <source>
        <dbReference type="ARBA" id="ARBA00023125"/>
    </source>
</evidence>
<dbReference type="GO" id="GO:0000976">
    <property type="term" value="F:transcription cis-regulatory region binding"/>
    <property type="evidence" value="ECO:0007669"/>
    <property type="project" value="TreeGrafter"/>
</dbReference>
<dbReference type="FunFam" id="1.10.10.60:FF:000141">
    <property type="entry name" value="TetR family transcriptional regulator"/>
    <property type="match status" value="1"/>
</dbReference>
<evidence type="ECO:0000256" key="4">
    <source>
        <dbReference type="SAM" id="MobiDB-lite"/>
    </source>
</evidence>
<accession>A0A6J7H8E8</accession>
<feature type="compositionally biased region" description="Polar residues" evidence="4">
    <location>
        <begin position="1"/>
        <end position="11"/>
    </location>
</feature>
<dbReference type="SUPFAM" id="SSF46689">
    <property type="entry name" value="Homeodomain-like"/>
    <property type="match status" value="1"/>
</dbReference>
<organism evidence="6">
    <name type="scientific">freshwater metagenome</name>
    <dbReference type="NCBI Taxonomy" id="449393"/>
    <lineage>
        <taxon>unclassified sequences</taxon>
        <taxon>metagenomes</taxon>
        <taxon>ecological metagenomes</taxon>
    </lineage>
</organism>
<dbReference type="PANTHER" id="PTHR30055">
    <property type="entry name" value="HTH-TYPE TRANSCRIPTIONAL REGULATOR RUTR"/>
    <property type="match status" value="1"/>
</dbReference>
<feature type="compositionally biased region" description="Low complexity" evidence="4">
    <location>
        <begin position="22"/>
        <end position="46"/>
    </location>
</feature>
<dbReference type="PRINTS" id="PR00455">
    <property type="entry name" value="HTHTETR"/>
</dbReference>
<sequence>MTKPSISSSLPKTAETARKAVVKAGTKAGKAAGRATRQTTRSQPRPRAAHLGPERRRPMILDAAFGVFLEKGYEGASMEEIARRAGVSKPVVYSSFAGKDALFGELLRREEERILQAIAAAVPTELDEDDLEPAITEALCAFFEAVVASPESFKVVFLGAGGSDANITRRVQRGRQRQIDQISTLAQGWIERQGIPDAERQGRVHGYLLVGMAENAARALIQEPGRFDPRMLATQVATMIMSTYRQLPSAERG</sequence>
<keyword evidence="2" id="KW-0238">DNA-binding</keyword>
<reference evidence="6" key="1">
    <citation type="submission" date="2020-05" db="EMBL/GenBank/DDBJ databases">
        <authorList>
            <person name="Chiriac C."/>
            <person name="Salcher M."/>
            <person name="Ghai R."/>
            <person name="Kavagutti S V."/>
        </authorList>
    </citation>
    <scope>NUCLEOTIDE SEQUENCE</scope>
</reference>
<keyword evidence="3" id="KW-0804">Transcription</keyword>
<dbReference type="PROSITE" id="PS50977">
    <property type="entry name" value="HTH_TETR_2"/>
    <property type="match status" value="1"/>
</dbReference>
<dbReference type="InterPro" id="IPR050109">
    <property type="entry name" value="HTH-type_TetR-like_transc_reg"/>
</dbReference>
<dbReference type="InterPro" id="IPR009057">
    <property type="entry name" value="Homeodomain-like_sf"/>
</dbReference>
<dbReference type="SUPFAM" id="SSF48498">
    <property type="entry name" value="Tetracyclin repressor-like, C-terminal domain"/>
    <property type="match status" value="1"/>
</dbReference>
<dbReference type="AlphaFoldDB" id="A0A6J7H8E8"/>
<dbReference type="Gene3D" id="1.10.357.10">
    <property type="entry name" value="Tetracycline Repressor, domain 2"/>
    <property type="match status" value="1"/>
</dbReference>
<dbReference type="EMBL" id="CAFBMK010000066">
    <property type="protein sequence ID" value="CAB4912795.1"/>
    <property type="molecule type" value="Genomic_DNA"/>
</dbReference>
<keyword evidence="1" id="KW-0805">Transcription regulation</keyword>
<evidence type="ECO:0000256" key="1">
    <source>
        <dbReference type="ARBA" id="ARBA00023015"/>
    </source>
</evidence>
<evidence type="ECO:0000256" key="3">
    <source>
        <dbReference type="ARBA" id="ARBA00023163"/>
    </source>
</evidence>
<evidence type="ECO:0000259" key="5">
    <source>
        <dbReference type="PROSITE" id="PS50977"/>
    </source>
</evidence>
<protein>
    <submittedName>
        <fullName evidence="6">Unannotated protein</fullName>
    </submittedName>
</protein>
<feature type="domain" description="HTH tetR-type" evidence="5">
    <location>
        <begin position="54"/>
        <end position="114"/>
    </location>
</feature>
<dbReference type="PANTHER" id="PTHR30055:SF234">
    <property type="entry name" value="HTH-TYPE TRANSCRIPTIONAL REGULATOR BETI"/>
    <property type="match status" value="1"/>
</dbReference>
<gene>
    <name evidence="6" type="ORF">UFOPK3564_01364</name>
</gene>
<dbReference type="InterPro" id="IPR036271">
    <property type="entry name" value="Tet_transcr_reg_TetR-rel_C_sf"/>
</dbReference>
<proteinExistence type="predicted"/>
<name>A0A6J7H8E8_9ZZZZ</name>